<evidence type="ECO:0000313" key="3">
    <source>
        <dbReference type="Proteomes" id="UP000231407"/>
    </source>
</evidence>
<dbReference type="Proteomes" id="UP000231407">
    <property type="component" value="Unassembled WGS sequence"/>
</dbReference>
<dbReference type="PROSITE" id="PS51257">
    <property type="entry name" value="PROKAR_LIPOPROTEIN"/>
    <property type="match status" value="1"/>
</dbReference>
<keyword evidence="1" id="KW-0732">Signal</keyword>
<proteinExistence type="predicted"/>
<feature type="chain" id="PRO_5014882799" description="Bacterial OB-fold domain-containing protein" evidence="1">
    <location>
        <begin position="26"/>
        <end position="94"/>
    </location>
</feature>
<reference evidence="3" key="1">
    <citation type="submission" date="2017-09" db="EMBL/GenBank/DDBJ databases">
        <title>Depth-based differentiation of microbial function through sediment-hosted aquifers and enrichment of novel symbionts in the deep terrestrial subsurface.</title>
        <authorList>
            <person name="Probst A.J."/>
            <person name="Ladd B."/>
            <person name="Jarett J.K."/>
            <person name="Geller-Mcgrath D.E."/>
            <person name="Sieber C.M.K."/>
            <person name="Emerson J.B."/>
            <person name="Anantharaman K."/>
            <person name="Thomas B.C."/>
            <person name="Malmstrom R."/>
            <person name="Stieglmeier M."/>
            <person name="Klingl A."/>
            <person name="Woyke T."/>
            <person name="Ryan C.M."/>
            <person name="Banfield J.F."/>
        </authorList>
    </citation>
    <scope>NUCLEOTIDE SEQUENCE [LARGE SCALE GENOMIC DNA]</scope>
</reference>
<evidence type="ECO:0000256" key="1">
    <source>
        <dbReference type="SAM" id="SignalP"/>
    </source>
</evidence>
<comment type="caution">
    <text evidence="2">The sequence shown here is derived from an EMBL/GenBank/DDBJ whole genome shotgun (WGS) entry which is preliminary data.</text>
</comment>
<accession>A0A2M7ASN1</accession>
<gene>
    <name evidence="2" type="ORF">COS78_01735</name>
</gene>
<feature type="signal peptide" evidence="1">
    <location>
        <begin position="1"/>
        <end position="25"/>
    </location>
</feature>
<evidence type="ECO:0008006" key="4">
    <source>
        <dbReference type="Google" id="ProtNLM"/>
    </source>
</evidence>
<evidence type="ECO:0000313" key="2">
    <source>
        <dbReference type="EMBL" id="PIU73563.1"/>
    </source>
</evidence>
<protein>
    <recommendedName>
        <fullName evidence="4">Bacterial OB-fold domain-containing protein</fullName>
    </recommendedName>
</protein>
<sequence>MKKIISLLVVVCSVFILGGCGTAKPAENISNNIVEKTGEIRVKTGEEYVLSTDLGLVNMTSTKIDLDNYMKKKIKVTGMFSGSTLYVDKVELIK</sequence>
<dbReference type="EMBL" id="PEWA01000020">
    <property type="protein sequence ID" value="PIU73563.1"/>
    <property type="molecule type" value="Genomic_DNA"/>
</dbReference>
<name>A0A2M7ASN1_9BACT</name>
<organism evidence="2 3">
    <name type="scientific">Candidatus Shapirobacteria bacterium CG06_land_8_20_14_3_00_40_12</name>
    <dbReference type="NCBI Taxonomy" id="1974881"/>
    <lineage>
        <taxon>Bacteria</taxon>
        <taxon>Candidatus Shapironibacteriota</taxon>
    </lineage>
</organism>
<dbReference type="AlphaFoldDB" id="A0A2M7ASN1"/>